<dbReference type="Gene3D" id="2.40.50.1020">
    <property type="entry name" value="LytTr DNA-binding domain"/>
    <property type="match status" value="1"/>
</dbReference>
<keyword evidence="5" id="KW-1185">Reference proteome</keyword>
<evidence type="ECO:0000259" key="3">
    <source>
        <dbReference type="PROSITE" id="PS50930"/>
    </source>
</evidence>
<accession>A0ABW3WMF4</accession>
<dbReference type="PANTHER" id="PTHR37299:SF1">
    <property type="entry name" value="STAGE 0 SPORULATION PROTEIN A HOMOLOG"/>
    <property type="match status" value="1"/>
</dbReference>
<evidence type="ECO:0000256" key="1">
    <source>
        <dbReference type="PROSITE-ProRule" id="PRU00169"/>
    </source>
</evidence>
<gene>
    <name evidence="4" type="ORF">ACFQ5N_00945</name>
</gene>
<organism evidence="4 5">
    <name type="scientific">Lutibacter holmesii</name>
    <dbReference type="NCBI Taxonomy" id="1137985"/>
    <lineage>
        <taxon>Bacteria</taxon>
        <taxon>Pseudomonadati</taxon>
        <taxon>Bacteroidota</taxon>
        <taxon>Flavobacteriia</taxon>
        <taxon>Flavobacteriales</taxon>
        <taxon>Flavobacteriaceae</taxon>
        <taxon>Lutibacter</taxon>
    </lineage>
</organism>
<feature type="domain" description="Response regulatory" evidence="2">
    <location>
        <begin position="2"/>
        <end position="115"/>
    </location>
</feature>
<dbReference type="PROSITE" id="PS50110">
    <property type="entry name" value="RESPONSE_REGULATORY"/>
    <property type="match status" value="1"/>
</dbReference>
<comment type="caution">
    <text evidence="4">The sequence shown here is derived from an EMBL/GenBank/DDBJ whole genome shotgun (WGS) entry which is preliminary data.</text>
</comment>
<reference evidence="5" key="1">
    <citation type="journal article" date="2019" name="Int. J. Syst. Evol. Microbiol.">
        <title>The Global Catalogue of Microorganisms (GCM) 10K type strain sequencing project: providing services to taxonomists for standard genome sequencing and annotation.</title>
        <authorList>
            <consortium name="The Broad Institute Genomics Platform"/>
            <consortium name="The Broad Institute Genome Sequencing Center for Infectious Disease"/>
            <person name="Wu L."/>
            <person name="Ma J."/>
        </authorList>
    </citation>
    <scope>NUCLEOTIDE SEQUENCE [LARGE SCALE GENOMIC DNA]</scope>
    <source>
        <strain evidence="5">CCUG 62221</strain>
    </source>
</reference>
<dbReference type="PROSITE" id="PS50930">
    <property type="entry name" value="HTH_LYTTR"/>
    <property type="match status" value="1"/>
</dbReference>
<keyword evidence="1" id="KW-0597">Phosphoprotein</keyword>
<protein>
    <submittedName>
        <fullName evidence="4">LytR/AlgR family response regulator transcription factor</fullName>
    </submittedName>
</protein>
<feature type="modified residue" description="4-aspartylphosphate" evidence="1">
    <location>
        <position position="55"/>
    </location>
</feature>
<evidence type="ECO:0000313" key="4">
    <source>
        <dbReference type="EMBL" id="MFD1292386.1"/>
    </source>
</evidence>
<dbReference type="InterPro" id="IPR046947">
    <property type="entry name" value="LytR-like"/>
</dbReference>
<feature type="domain" description="HTH LytTR-type" evidence="3">
    <location>
        <begin position="147"/>
        <end position="254"/>
    </location>
</feature>
<dbReference type="Gene3D" id="3.40.50.2300">
    <property type="match status" value="1"/>
</dbReference>
<dbReference type="SMART" id="SM00850">
    <property type="entry name" value="LytTR"/>
    <property type="match status" value="1"/>
</dbReference>
<dbReference type="RefSeq" id="WP_386806965.1">
    <property type="nucleotide sequence ID" value="NZ_JBHTMV010000001.1"/>
</dbReference>
<evidence type="ECO:0000259" key="2">
    <source>
        <dbReference type="PROSITE" id="PS50110"/>
    </source>
</evidence>
<evidence type="ECO:0000313" key="5">
    <source>
        <dbReference type="Proteomes" id="UP001597241"/>
    </source>
</evidence>
<dbReference type="InterPro" id="IPR007492">
    <property type="entry name" value="LytTR_DNA-bd_dom"/>
</dbReference>
<dbReference type="Pfam" id="PF04397">
    <property type="entry name" value="LytTR"/>
    <property type="match status" value="1"/>
</dbReference>
<dbReference type="PANTHER" id="PTHR37299">
    <property type="entry name" value="TRANSCRIPTIONAL REGULATOR-RELATED"/>
    <property type="match status" value="1"/>
</dbReference>
<proteinExistence type="predicted"/>
<dbReference type="SMART" id="SM00448">
    <property type="entry name" value="REC"/>
    <property type="match status" value="1"/>
</dbReference>
<dbReference type="InterPro" id="IPR011006">
    <property type="entry name" value="CheY-like_superfamily"/>
</dbReference>
<name>A0ABW3WMF4_9FLAO</name>
<dbReference type="Proteomes" id="UP001597241">
    <property type="component" value="Unassembled WGS sequence"/>
</dbReference>
<dbReference type="SUPFAM" id="SSF52172">
    <property type="entry name" value="CheY-like"/>
    <property type="match status" value="1"/>
</dbReference>
<dbReference type="Pfam" id="PF00072">
    <property type="entry name" value="Response_reg"/>
    <property type="match status" value="1"/>
</dbReference>
<dbReference type="EMBL" id="JBHTMV010000001">
    <property type="protein sequence ID" value="MFD1292386.1"/>
    <property type="molecule type" value="Genomic_DNA"/>
</dbReference>
<dbReference type="InterPro" id="IPR001789">
    <property type="entry name" value="Sig_transdc_resp-reg_receiver"/>
</dbReference>
<sequence length="254" mass="29299">MKVIIVEDEILASENLSYMLKEINSDIEILAVLDSVKSSIKYLEKGNNADLIFMDIHLADGTSFEIFEQVKIKTPLIFTTAYDQYAIKAFKLNSIDYILKPIDEEELENAINKYLELAEVSIPADNIQLENVLKLLNSEKKSFKSTFLVQSRDELIPLKISEIAYFYIEVGIIKAITLDNKSFIINEKLESIVEDIDTSKFYRVNRQFVVNREAVLKIKFYFNGKLVLKTTPPFKEQIIVSKAKATEFKNWMNN</sequence>